<feature type="region of interest" description="Disordered" evidence="1">
    <location>
        <begin position="21"/>
        <end position="45"/>
    </location>
</feature>
<sequence length="979" mass="102431">MRPAIISGGDEAAVNELCAESARRPRAPPTAAMPSETTDRRLRLRPTNAMAPAKTPRTESRCCPASDALQRVRRLLLDLELPWADAQLVEVYLLRPLRSPQGRGVGGRAAAAAAATTPPPPTVSLASEPVGDAALSVDAQATATASTMLTNTRLLTSKHALYYAAQPVAETGVSSRAVTPIDEEHSAPERGPATADVAHAAASAGGGCETLRAPHVMDGSAVGPGTRRAQPRPPRLPQRGERPRPPARAAVVGGGHDTSALTAPPPPLQPWRHRLCLEVTPSLLQEAERVLTAYAAARAAAVAAVRHRDAVWRTLLRFLRVVRVAMALRADTHASRSHLHTIDGAAVEGSGLERSAYADADAGDERAGASAAPLPPSSAHERPSPRPVSASPSTAEEEEDDDTADVAPPLLTPPDRHPHHPQRPLQRFFIGSPRMPAVSGSTNTSAGSAGPTATGDVTPSHLRVRVPPLLLCLRPSAAPLSARGTREAAGEVRGGPASARAYSAAAPVPRHRTVRRATTSGPAPPPSTVYPALSTTQRLQPPPRRTDSADGATRRRSRSAPCAGAAAAATTAHSPRPPHGLSSTAATPRTRWTGRAGASLAPSSARSPQPSACASSAVSGQPPQLQSGAAAPTLGSGLHIVPRRVYGDCLLHYLYYLQRATLAVVEAVAALRRGHTRPDAPFVADRRSNYLLEVLTQTSVLARDTAMQWLMGDDEEDLAAVVREPARPRRSSHVVARHGHDGHASPEAVQMHQEGRDVAQLAAARGRWPEQLLRAPLLSTRSSLARHAATPSLLTHLAAKPLASVCTPGATTAVAAGAAEARRCDDGDVECAAAAAGVVCSTGDGSTPSLALPVDVLAAYGGGSADTGATATSSASCAAWRTRLEVGERLLHCEVANQLSYLKACMQCVLRHEYPLHLRGMASVHARFYAEAPVDGDEAAAAAPCHDRVLFADERLRVGWMEELQASWQFLQSGSGSVL</sequence>
<feature type="compositionally biased region" description="Low complexity" evidence="1">
    <location>
        <begin position="559"/>
        <end position="574"/>
    </location>
</feature>
<feature type="compositionally biased region" description="Low complexity" evidence="1">
    <location>
        <begin position="191"/>
        <end position="203"/>
    </location>
</feature>
<feature type="region of interest" description="Disordered" evidence="1">
    <location>
        <begin position="484"/>
        <end position="629"/>
    </location>
</feature>
<evidence type="ECO:0000313" key="3">
    <source>
        <dbReference type="Proteomes" id="UP001430356"/>
    </source>
</evidence>
<evidence type="ECO:0000313" key="2">
    <source>
        <dbReference type="EMBL" id="KAK7197788.1"/>
    </source>
</evidence>
<organism evidence="2 3">
    <name type="scientific">Novymonas esmeraldas</name>
    <dbReference type="NCBI Taxonomy" id="1808958"/>
    <lineage>
        <taxon>Eukaryota</taxon>
        <taxon>Discoba</taxon>
        <taxon>Euglenozoa</taxon>
        <taxon>Kinetoplastea</taxon>
        <taxon>Metakinetoplastina</taxon>
        <taxon>Trypanosomatida</taxon>
        <taxon>Trypanosomatidae</taxon>
        <taxon>Novymonas</taxon>
    </lineage>
</organism>
<gene>
    <name evidence="2" type="ORF">NESM_000731700</name>
</gene>
<feature type="compositionally biased region" description="Low complexity" evidence="1">
    <location>
        <begin position="494"/>
        <end position="507"/>
    </location>
</feature>
<reference evidence="2 3" key="1">
    <citation type="journal article" date="2021" name="MBio">
        <title>A New Model Trypanosomatid, Novymonas esmeraldas: Genomic Perception of Its 'Candidatus Pandoraea novymonadis' Endosymbiont.</title>
        <authorList>
            <person name="Zakharova A."/>
            <person name="Saura A."/>
            <person name="Butenko A."/>
            <person name="Podesvova L."/>
            <person name="Warmusova S."/>
            <person name="Kostygov A.Y."/>
            <person name="Nenarokova A."/>
            <person name="Lukes J."/>
            <person name="Opperdoes F.R."/>
            <person name="Yurchenko V."/>
        </authorList>
    </citation>
    <scope>NUCLEOTIDE SEQUENCE [LARGE SCALE GENOMIC DNA]</scope>
    <source>
        <strain evidence="2 3">E262AT.01</strain>
    </source>
</reference>
<feature type="compositionally biased region" description="Basic residues" evidence="1">
    <location>
        <begin position="728"/>
        <end position="737"/>
    </location>
</feature>
<name>A0AAW0EUE6_9TRYP</name>
<keyword evidence="3" id="KW-1185">Reference proteome</keyword>
<dbReference type="AlphaFoldDB" id="A0AAW0EUE6"/>
<feature type="compositionally biased region" description="Acidic residues" evidence="1">
    <location>
        <begin position="395"/>
        <end position="404"/>
    </location>
</feature>
<feature type="compositionally biased region" description="Low complexity" evidence="1">
    <location>
        <begin position="437"/>
        <end position="455"/>
    </location>
</feature>
<feature type="region of interest" description="Disordered" evidence="1">
    <location>
        <begin position="725"/>
        <end position="752"/>
    </location>
</feature>
<feature type="region of interest" description="Disordered" evidence="1">
    <location>
        <begin position="101"/>
        <end position="124"/>
    </location>
</feature>
<feature type="region of interest" description="Disordered" evidence="1">
    <location>
        <begin position="360"/>
        <end position="461"/>
    </location>
</feature>
<proteinExistence type="predicted"/>
<protein>
    <submittedName>
        <fullName evidence="2">Uncharacterized protein</fullName>
    </submittedName>
</protein>
<evidence type="ECO:0000256" key="1">
    <source>
        <dbReference type="SAM" id="MobiDB-lite"/>
    </source>
</evidence>
<dbReference type="EMBL" id="JAECZO010000119">
    <property type="protein sequence ID" value="KAK7197788.1"/>
    <property type="molecule type" value="Genomic_DNA"/>
</dbReference>
<feature type="compositionally biased region" description="Low complexity" evidence="1">
    <location>
        <begin position="596"/>
        <end position="619"/>
    </location>
</feature>
<comment type="caution">
    <text evidence="2">The sequence shown here is derived from an EMBL/GenBank/DDBJ whole genome shotgun (WGS) entry which is preliminary data.</text>
</comment>
<accession>A0AAW0EUE6</accession>
<feature type="region of interest" description="Disordered" evidence="1">
    <location>
        <begin position="179"/>
        <end position="267"/>
    </location>
</feature>
<dbReference type="Proteomes" id="UP001430356">
    <property type="component" value="Unassembled WGS sequence"/>
</dbReference>